<evidence type="ECO:0000256" key="1">
    <source>
        <dbReference type="SAM" id="MobiDB-lite"/>
    </source>
</evidence>
<name>A0A6P8J508_ACTTE</name>
<dbReference type="Pfam" id="PF13884">
    <property type="entry name" value="Peptidase_S74"/>
    <property type="match status" value="1"/>
</dbReference>
<organism evidence="3 4">
    <name type="scientific">Actinia tenebrosa</name>
    <name type="common">Australian red waratah sea anemone</name>
    <dbReference type="NCBI Taxonomy" id="6105"/>
    <lineage>
        <taxon>Eukaryota</taxon>
        <taxon>Metazoa</taxon>
        <taxon>Cnidaria</taxon>
        <taxon>Anthozoa</taxon>
        <taxon>Hexacorallia</taxon>
        <taxon>Actiniaria</taxon>
        <taxon>Actiniidae</taxon>
        <taxon>Actinia</taxon>
    </lineage>
</organism>
<dbReference type="KEGG" id="aten:116308468"/>
<protein>
    <submittedName>
        <fullName evidence="4">Protein MNN4-like</fullName>
    </submittedName>
</protein>
<feature type="region of interest" description="Disordered" evidence="1">
    <location>
        <begin position="114"/>
        <end position="184"/>
    </location>
</feature>
<proteinExistence type="predicted"/>
<gene>
    <name evidence="4" type="primary">LOC116308468</name>
</gene>
<dbReference type="Proteomes" id="UP000515163">
    <property type="component" value="Unplaced"/>
</dbReference>
<dbReference type="InterPro" id="IPR030392">
    <property type="entry name" value="S74_ICA"/>
</dbReference>
<accession>A0A6P8J508</accession>
<dbReference type="RefSeq" id="XP_031574747.1">
    <property type="nucleotide sequence ID" value="XM_031718887.1"/>
</dbReference>
<dbReference type="OrthoDB" id="5974324at2759"/>
<feature type="domain" description="Peptidase S74" evidence="2">
    <location>
        <begin position="220"/>
        <end position="310"/>
    </location>
</feature>
<evidence type="ECO:0000259" key="2">
    <source>
        <dbReference type="PROSITE" id="PS51688"/>
    </source>
</evidence>
<keyword evidence="3" id="KW-1185">Reference proteome</keyword>
<dbReference type="PROSITE" id="PS51688">
    <property type="entry name" value="ICA"/>
    <property type="match status" value="1"/>
</dbReference>
<dbReference type="GeneID" id="116308468"/>
<dbReference type="InParanoid" id="A0A6P8J508"/>
<dbReference type="AlphaFoldDB" id="A0A6P8J508"/>
<evidence type="ECO:0000313" key="3">
    <source>
        <dbReference type="Proteomes" id="UP000515163"/>
    </source>
</evidence>
<reference evidence="4" key="1">
    <citation type="submission" date="2025-08" db="UniProtKB">
        <authorList>
            <consortium name="RefSeq"/>
        </authorList>
    </citation>
    <scope>IDENTIFICATION</scope>
    <source>
        <tissue evidence="4">Tentacle</tissue>
    </source>
</reference>
<sequence>MSLVKSMKNMPFKETINGATMNGPMIQELAKKLVEALNKNSWVLFSDTYTMMEKTLCDSAFDSLITPLQRIDYRSIIAKRRDVLKGFSEQCVLEAERERAGEWIDDVIDGKQKAEEKERQAEEQRRQKEEEERRQREIEAERRREEERQRQRMEQERRNREAAERKRREEEERARRAEESRRQAQRNLEEIERAKRKAKKKKNNVVKVLGVIAGVAAIFSDERLKQNITTIPDSEYEKIGLRGVTWVWNEKTQTLGMRGEEQGVIAQEVEKVYPQAVIMGSDGYKRVYYSFLDNLLVDKKQPKVKGKCRL</sequence>
<evidence type="ECO:0000313" key="4">
    <source>
        <dbReference type="RefSeq" id="XP_031574747.1"/>
    </source>
</evidence>